<keyword evidence="3 5" id="KW-0067">ATP-binding</keyword>
<dbReference type="SUPFAM" id="SSF52540">
    <property type="entry name" value="P-loop containing nucleoside triphosphate hydrolases"/>
    <property type="match status" value="1"/>
</dbReference>
<dbReference type="InterPro" id="IPR027417">
    <property type="entry name" value="P-loop_NTPase"/>
</dbReference>
<dbReference type="EMBL" id="CP146069">
    <property type="protein sequence ID" value="WWR47596.1"/>
    <property type="molecule type" value="Genomic_DNA"/>
</dbReference>
<evidence type="ECO:0000256" key="2">
    <source>
        <dbReference type="ARBA" id="ARBA00022741"/>
    </source>
</evidence>
<dbReference type="PANTHER" id="PTHR43423">
    <property type="entry name" value="ABC TRANSPORTER I FAMILY MEMBER 17"/>
    <property type="match status" value="1"/>
</dbReference>
<dbReference type="InterPro" id="IPR017871">
    <property type="entry name" value="ABC_transporter-like_CS"/>
</dbReference>
<protein>
    <submittedName>
        <fullName evidence="5">ATP-binding cassette domain-containing protein</fullName>
    </submittedName>
</protein>
<evidence type="ECO:0000256" key="1">
    <source>
        <dbReference type="ARBA" id="ARBA00022448"/>
    </source>
</evidence>
<dbReference type="Gene3D" id="3.40.50.300">
    <property type="entry name" value="P-loop containing nucleotide triphosphate hydrolases"/>
    <property type="match status" value="1"/>
</dbReference>
<name>A0ABZ2HNU4_9RHOB</name>
<proteinExistence type="predicted"/>
<evidence type="ECO:0000313" key="5">
    <source>
        <dbReference type="EMBL" id="WWR47596.1"/>
    </source>
</evidence>
<dbReference type="Proteomes" id="UP001364156">
    <property type="component" value="Chromosome"/>
</dbReference>
<dbReference type="GO" id="GO:0005524">
    <property type="term" value="F:ATP binding"/>
    <property type="evidence" value="ECO:0007669"/>
    <property type="project" value="UniProtKB-KW"/>
</dbReference>
<keyword evidence="1" id="KW-0813">Transport</keyword>
<dbReference type="InterPro" id="IPR003439">
    <property type="entry name" value="ABC_transporter-like_ATP-bd"/>
</dbReference>
<dbReference type="PROSITE" id="PS50893">
    <property type="entry name" value="ABC_TRANSPORTER_2"/>
    <property type="match status" value="1"/>
</dbReference>
<dbReference type="PROSITE" id="PS00211">
    <property type="entry name" value="ABC_TRANSPORTER_1"/>
    <property type="match status" value="1"/>
</dbReference>
<organism evidence="5 6">
    <name type="scientific">Roseovarius phycicola</name>
    <dbReference type="NCBI Taxonomy" id="3080976"/>
    <lineage>
        <taxon>Bacteria</taxon>
        <taxon>Pseudomonadati</taxon>
        <taxon>Pseudomonadota</taxon>
        <taxon>Alphaproteobacteria</taxon>
        <taxon>Rhodobacterales</taxon>
        <taxon>Roseobacteraceae</taxon>
        <taxon>Roseovarius</taxon>
    </lineage>
</organism>
<keyword evidence="2" id="KW-0547">Nucleotide-binding</keyword>
<evidence type="ECO:0000313" key="6">
    <source>
        <dbReference type="Proteomes" id="UP001364156"/>
    </source>
</evidence>
<reference evidence="5 6" key="1">
    <citation type="submission" date="2023-10" db="EMBL/GenBank/DDBJ databases">
        <title>Roseovarius strain S88 nov., isolated from a marine algae.</title>
        <authorList>
            <person name="Lee M.W."/>
            <person name="Lee J.K."/>
            <person name="Kim J.M."/>
            <person name="Choi D.G."/>
            <person name="Baek J.H."/>
            <person name="Bayburt H."/>
            <person name="Jung J.J."/>
            <person name="Han D.M."/>
            <person name="Jeon C.O."/>
        </authorList>
    </citation>
    <scope>NUCLEOTIDE SEQUENCE [LARGE SCALE GENOMIC DNA]</scope>
    <source>
        <strain evidence="5 6">S88</strain>
    </source>
</reference>
<keyword evidence="6" id="KW-1185">Reference proteome</keyword>
<dbReference type="Pfam" id="PF00005">
    <property type="entry name" value="ABC_tran"/>
    <property type="match status" value="1"/>
</dbReference>
<feature type="domain" description="ABC transporter" evidence="4">
    <location>
        <begin position="20"/>
        <end position="243"/>
    </location>
</feature>
<dbReference type="InterPro" id="IPR003593">
    <property type="entry name" value="AAA+_ATPase"/>
</dbReference>
<accession>A0ABZ2HNU4</accession>
<dbReference type="SMART" id="SM00382">
    <property type="entry name" value="AAA"/>
    <property type="match status" value="1"/>
</dbReference>
<evidence type="ECO:0000256" key="3">
    <source>
        <dbReference type="ARBA" id="ARBA00022840"/>
    </source>
</evidence>
<evidence type="ECO:0000259" key="4">
    <source>
        <dbReference type="PROSITE" id="PS50893"/>
    </source>
</evidence>
<dbReference type="RefSeq" id="WP_338550425.1">
    <property type="nucleotide sequence ID" value="NZ_CP146069.1"/>
</dbReference>
<gene>
    <name evidence="5" type="ORF">RZ517_05335</name>
</gene>
<dbReference type="PANTHER" id="PTHR43423:SF1">
    <property type="entry name" value="ABC TRANSPORTER I FAMILY MEMBER 17"/>
    <property type="match status" value="1"/>
</dbReference>
<sequence length="249" mass="26801">MRDAVLHGGAPGAGLSSPLLTLDRLRLEDGAHCLIEDVTLRLQSDGITVVMGPNGAGKSVLLRLLHGLTAPSAGHVLWKGAPLTPEIAKRHSLVFQKPVLLRRSVAANIDFILRARGLRGEGLRWDALRRVGLLDKVSHPARRLSGGEQQRLALARALVTSPELLMLDEPTANLDPGATQMIERIVKETANQGTKVIFVTHDIGQARRLAGDVVFVHKGQLEEHSPANQFFTSPQTAAAKAYLSGDIVT</sequence>